<evidence type="ECO:0000313" key="2">
    <source>
        <dbReference type="Proteomes" id="UP000283458"/>
    </source>
</evidence>
<organism evidence="1 2">
    <name type="scientific">Azospirillum cavernae</name>
    <dbReference type="NCBI Taxonomy" id="2320860"/>
    <lineage>
        <taxon>Bacteria</taxon>
        <taxon>Pseudomonadati</taxon>
        <taxon>Pseudomonadota</taxon>
        <taxon>Alphaproteobacteria</taxon>
        <taxon>Rhodospirillales</taxon>
        <taxon>Azospirillaceae</taxon>
        <taxon>Azospirillum</taxon>
    </lineage>
</organism>
<keyword evidence="2" id="KW-1185">Reference proteome</keyword>
<accession>A0A418VWB4</accession>
<sequence>MSGAQIPNGDGEAEGRMTEGRMIGWNDTVRFRLPPNWAAEVEEHEGQPVATFRPPPPAGGTLRLVTDRVTPKPDSGGVAGTLQEMALRFVRPHDQRAGDRTVEARPDGGVIAQAMMRTDEEGRAETHYLWLIGADRDGVAAVAMFSVALPAILDGDESCAAMLGDIDDAIRAARIL</sequence>
<dbReference type="Proteomes" id="UP000283458">
    <property type="component" value="Unassembled WGS sequence"/>
</dbReference>
<proteinExistence type="predicted"/>
<dbReference type="EMBL" id="QYUL01000002">
    <property type="protein sequence ID" value="RJF81437.1"/>
    <property type="molecule type" value="Genomic_DNA"/>
</dbReference>
<reference evidence="1 2" key="1">
    <citation type="submission" date="2018-09" db="EMBL/GenBank/DDBJ databases">
        <authorList>
            <person name="Zhu H."/>
        </authorList>
    </citation>
    <scope>NUCLEOTIDE SEQUENCE [LARGE SCALE GENOMIC DNA]</scope>
    <source>
        <strain evidence="1 2">K2W22B-5</strain>
    </source>
</reference>
<protein>
    <recommendedName>
        <fullName evidence="3">DUF1795 domain-containing protein</fullName>
    </recommendedName>
</protein>
<evidence type="ECO:0000313" key="1">
    <source>
        <dbReference type="EMBL" id="RJF81437.1"/>
    </source>
</evidence>
<comment type="caution">
    <text evidence="1">The sequence shown here is derived from an EMBL/GenBank/DDBJ whole genome shotgun (WGS) entry which is preliminary data.</text>
</comment>
<name>A0A418VWB4_9PROT</name>
<dbReference type="AlphaFoldDB" id="A0A418VWB4"/>
<evidence type="ECO:0008006" key="3">
    <source>
        <dbReference type="Google" id="ProtNLM"/>
    </source>
</evidence>
<dbReference type="RefSeq" id="WP_119831526.1">
    <property type="nucleotide sequence ID" value="NZ_QYUL01000002.1"/>
</dbReference>
<dbReference type="OrthoDB" id="7306179at2"/>
<gene>
    <name evidence="1" type="ORF">D3877_14845</name>
</gene>